<evidence type="ECO:0000256" key="1">
    <source>
        <dbReference type="ARBA" id="ARBA00004651"/>
    </source>
</evidence>
<dbReference type="GeneID" id="14207645"/>
<feature type="domain" description="SSD" evidence="8">
    <location>
        <begin position="1150"/>
        <end position="1277"/>
    </location>
</feature>
<feature type="domain" description="SSD" evidence="8">
    <location>
        <begin position="716"/>
        <end position="846"/>
    </location>
</feature>
<keyword evidence="6" id="KW-0175">Coiled coil</keyword>
<name>A0A1I3LWB5_9EURY</name>
<dbReference type="InterPro" id="IPR004869">
    <property type="entry name" value="MMPL_dom"/>
</dbReference>
<dbReference type="SUPFAM" id="SSF82866">
    <property type="entry name" value="Multidrug efflux transporter AcrB transmembrane domain"/>
    <property type="match status" value="2"/>
</dbReference>
<evidence type="ECO:0000256" key="4">
    <source>
        <dbReference type="ARBA" id="ARBA00022989"/>
    </source>
</evidence>
<dbReference type="Pfam" id="PF03176">
    <property type="entry name" value="MMPL"/>
    <property type="match status" value="2"/>
</dbReference>
<feature type="transmembrane region" description="Helical" evidence="7">
    <location>
        <begin position="821"/>
        <end position="843"/>
    </location>
</feature>
<feature type="transmembrane region" description="Helical" evidence="7">
    <location>
        <begin position="1252"/>
        <end position="1278"/>
    </location>
</feature>
<keyword evidence="4 7" id="KW-1133">Transmembrane helix</keyword>
<feature type="transmembrane region" description="Helical" evidence="7">
    <location>
        <begin position="886"/>
        <end position="906"/>
    </location>
</feature>
<dbReference type="InterPro" id="IPR050545">
    <property type="entry name" value="Mycobact_MmpL"/>
</dbReference>
<keyword evidence="3 7" id="KW-0812">Transmembrane</keyword>
<feature type="transmembrane region" description="Helical" evidence="7">
    <location>
        <begin position="690"/>
        <end position="709"/>
    </location>
</feature>
<accession>A0A1I3LWB5</accession>
<dbReference type="Gene3D" id="1.20.1640.10">
    <property type="entry name" value="Multidrug efflux transporter AcrB transmembrane domain"/>
    <property type="match status" value="2"/>
</dbReference>
<feature type="transmembrane region" description="Helical" evidence="7">
    <location>
        <begin position="743"/>
        <end position="763"/>
    </location>
</feature>
<reference evidence="9 10" key="1">
    <citation type="submission" date="2016-10" db="EMBL/GenBank/DDBJ databases">
        <authorList>
            <person name="de Groot N.N."/>
        </authorList>
    </citation>
    <scope>NUCLEOTIDE SEQUENCE [LARGE SCALE GENOMIC DNA]</scope>
    <source>
        <strain evidence="9 10">SP2</strain>
    </source>
</reference>
<evidence type="ECO:0000256" key="5">
    <source>
        <dbReference type="ARBA" id="ARBA00023136"/>
    </source>
</evidence>
<organism evidence="9 10">
    <name type="scientific">Natronobacterium gregoryi</name>
    <dbReference type="NCBI Taxonomy" id="44930"/>
    <lineage>
        <taxon>Archaea</taxon>
        <taxon>Methanobacteriati</taxon>
        <taxon>Methanobacteriota</taxon>
        <taxon>Stenosarchaea group</taxon>
        <taxon>Halobacteria</taxon>
        <taxon>Halobacteriales</taxon>
        <taxon>Natrialbaceae</taxon>
        <taxon>Natronobacterium</taxon>
    </lineage>
</organism>
<evidence type="ECO:0000313" key="9">
    <source>
        <dbReference type="EMBL" id="SFI88983.1"/>
    </source>
</evidence>
<feature type="transmembrane region" description="Helical" evidence="7">
    <location>
        <begin position="716"/>
        <end position="737"/>
    </location>
</feature>
<feature type="transmembrane region" description="Helical" evidence="7">
    <location>
        <begin position="1118"/>
        <end position="1141"/>
    </location>
</feature>
<feature type="transmembrane region" description="Helical" evidence="7">
    <location>
        <begin position="1172"/>
        <end position="1196"/>
    </location>
</feature>
<comment type="subcellular location">
    <subcellularLocation>
        <location evidence="1">Cell membrane</location>
        <topology evidence="1">Multi-pass membrane protein</topology>
    </subcellularLocation>
</comment>
<dbReference type="Proteomes" id="UP000182829">
    <property type="component" value="Unassembled WGS sequence"/>
</dbReference>
<sequence>MKRTRGDESDSSSAGERLLGVITGWSKTVIATMLVLSLILGNGILLLEEEASLEQFEADLEEADEYDAAQERFGVEANETTTQVVLRGDDVLSNESLLETLAFQRELRENETVRESLVEDDPFQGLSEIVATASVQGDEADLVEDRFEDLENESEALEADVDTAVELIDEARDLREANEENELAYELEAIDEEVYEFERARLEDEAAAVEDRAQDAFADEEYEAFEKLLVNASEAQGELFRLGVRHEFDGLDDEEFERRTAELGVQLEGIYDAVEEEVFADAAAEIEAERVALEERSGRAVELLNETRAVQEAYAENELAFETGQIDEGTYEAERERLESEFAAVHAEARETLTDEEYAVFASLLLDTREVQGELFQVGVQFERGQIGQAEFQQRTAELGAQLEGIYDAVEEEVFADAAAEIEAERVALEERSERAVELLNETRDIQAVYVENELAFELEAIDEETYEGERAGLETEFEAVDEEARETLTDEEYAAFAELLAETRTVQGELIEVGFSAQFDPISVDEFEERTGELSAELEEIYGAVEDDVFAARIATVERWGDDLEEQAQEEIPDLELTFDEQFEEIEGMNQSEVENVTEETLGDDAQRELFLFVPRDFETGSATADARMLFVTQQTEEAEALAFDADDEIVDQQIALAEIADDRFGDDALVFGGGILADEIDRSMIDSFTLVLPLAALFVVVVLTIVYRDLLDIVLGLFGIGLVLVWTFGFMGWTGIEFNQIMIAVPVLLIGLSIDYSIHVFMRHREQRRRAASEDEAAPRKAMTVVLVGLGIAFLWVTTTAAIGFLSNVVSPIEPIQEFGIASAFGIVSAFAIFGALVPAVKVELDEVFEWLGMDRRKPAFGTGGGRISKVLSLGQKASDQSPWLVVALVVVLTASGTIGAIQIDTTFDDEDFIADDPPEWAQELPEPLAVGEYETDASLSYVDERFLRLDERLHVVVDGNVTQNDTLERIDEAETLADELETTIILPNDEPHVTSPLSEMQAAAAQNETFNETFTDADTTGDDIPDEDLEDVYDEFVEADEDRAVDVLNWTEQDEDSSTGREYEALQLLVSVDADADAEHVTADGRAIAAEIEGDGLEAAATGQPIVFDAVEDDVFQAVFESLLVSIAGVFLVLMIAYRVRYGSATLGAITLAPIVLSVTWILGTMHLLSIPFNVVTGTITSLTIGLGVAYNIHMTERFMIERGREESLQDALHRSVTGTGGALFGSAGTTALGFGMLVFAILTVLEQFAIIIALTIAYAFLGSVFVLPSFLVLWHRHVERTDAFGGSEPTERP</sequence>
<dbReference type="EMBL" id="FORO01000008">
    <property type="protein sequence ID" value="SFI88983.1"/>
    <property type="molecule type" value="Genomic_DNA"/>
</dbReference>
<gene>
    <name evidence="9" type="ORF">SAMN05443661_10889</name>
</gene>
<evidence type="ECO:0000259" key="8">
    <source>
        <dbReference type="PROSITE" id="PS50156"/>
    </source>
</evidence>
<dbReference type="OrthoDB" id="42357at2157"/>
<protein>
    <submittedName>
        <fullName evidence="9">Predicted exporter protein, RND superfamily</fullName>
    </submittedName>
</protein>
<dbReference type="PANTHER" id="PTHR33406:SF12">
    <property type="entry name" value="BLR2997 PROTEIN"/>
    <property type="match status" value="1"/>
</dbReference>
<proteinExistence type="predicted"/>
<evidence type="ECO:0000256" key="3">
    <source>
        <dbReference type="ARBA" id="ARBA00022692"/>
    </source>
</evidence>
<feature type="transmembrane region" description="Helical" evidence="7">
    <location>
        <begin position="1226"/>
        <end position="1246"/>
    </location>
</feature>
<evidence type="ECO:0000256" key="6">
    <source>
        <dbReference type="SAM" id="Coils"/>
    </source>
</evidence>
<dbReference type="GO" id="GO:0005886">
    <property type="term" value="C:plasma membrane"/>
    <property type="evidence" value="ECO:0007669"/>
    <property type="project" value="UniProtKB-SubCell"/>
</dbReference>
<evidence type="ECO:0000313" key="10">
    <source>
        <dbReference type="Proteomes" id="UP000182829"/>
    </source>
</evidence>
<feature type="transmembrane region" description="Helical" evidence="7">
    <location>
        <begin position="1148"/>
        <end position="1166"/>
    </location>
</feature>
<evidence type="ECO:0000256" key="2">
    <source>
        <dbReference type="ARBA" id="ARBA00022475"/>
    </source>
</evidence>
<evidence type="ECO:0000256" key="7">
    <source>
        <dbReference type="SAM" id="Phobius"/>
    </source>
</evidence>
<dbReference type="PANTHER" id="PTHR33406">
    <property type="entry name" value="MEMBRANE PROTEIN MJ1562-RELATED"/>
    <property type="match status" value="1"/>
</dbReference>
<keyword evidence="2" id="KW-1003">Cell membrane</keyword>
<feature type="transmembrane region" description="Helical" evidence="7">
    <location>
        <begin position="784"/>
        <end position="809"/>
    </location>
</feature>
<dbReference type="InterPro" id="IPR000731">
    <property type="entry name" value="SSD"/>
</dbReference>
<dbReference type="RefSeq" id="WP_005576384.1">
    <property type="nucleotide sequence ID" value="NZ_FORO01000008.1"/>
</dbReference>
<dbReference type="PROSITE" id="PS50156">
    <property type="entry name" value="SSD"/>
    <property type="match status" value="2"/>
</dbReference>
<keyword evidence="5 7" id="KW-0472">Membrane</keyword>
<feature type="coiled-coil region" evidence="6">
    <location>
        <begin position="140"/>
        <end position="219"/>
    </location>
</feature>